<evidence type="ECO:0000259" key="1">
    <source>
        <dbReference type="Pfam" id="PF00078"/>
    </source>
</evidence>
<dbReference type="AlphaFoldDB" id="A0AAV7VZ86"/>
<dbReference type="InterPro" id="IPR000477">
    <property type="entry name" value="RT_dom"/>
</dbReference>
<proteinExistence type="predicted"/>
<evidence type="ECO:0000313" key="2">
    <source>
        <dbReference type="EMBL" id="KAJ1207004.1"/>
    </source>
</evidence>
<feature type="domain" description="Reverse transcriptase" evidence="1">
    <location>
        <begin position="33"/>
        <end position="181"/>
    </location>
</feature>
<comment type="caution">
    <text evidence="2">The sequence shown here is derived from an EMBL/GenBank/DDBJ whole genome shotgun (WGS) entry which is preliminary data.</text>
</comment>
<keyword evidence="3" id="KW-1185">Reference proteome</keyword>
<dbReference type="EMBL" id="JANPWB010000002">
    <property type="protein sequence ID" value="KAJ1207004.1"/>
    <property type="molecule type" value="Genomic_DNA"/>
</dbReference>
<reference evidence="2" key="1">
    <citation type="journal article" date="2022" name="bioRxiv">
        <title>Sequencing and chromosome-scale assembly of the giantPleurodeles waltlgenome.</title>
        <authorList>
            <person name="Brown T."/>
            <person name="Elewa A."/>
            <person name="Iarovenko S."/>
            <person name="Subramanian E."/>
            <person name="Araus A.J."/>
            <person name="Petzold A."/>
            <person name="Susuki M."/>
            <person name="Suzuki K.-i.T."/>
            <person name="Hayashi T."/>
            <person name="Toyoda A."/>
            <person name="Oliveira C."/>
            <person name="Osipova E."/>
            <person name="Leigh N.D."/>
            <person name="Simon A."/>
            <person name="Yun M.H."/>
        </authorList>
    </citation>
    <scope>NUCLEOTIDE SEQUENCE</scope>
    <source>
        <strain evidence="2">20211129_DDA</strain>
        <tissue evidence="2">Liver</tissue>
    </source>
</reference>
<evidence type="ECO:0000313" key="3">
    <source>
        <dbReference type="Proteomes" id="UP001066276"/>
    </source>
</evidence>
<dbReference type="Pfam" id="PF00078">
    <property type="entry name" value="RVT_1"/>
    <property type="match status" value="1"/>
</dbReference>
<dbReference type="Proteomes" id="UP001066276">
    <property type="component" value="Chromosome 1_2"/>
</dbReference>
<protein>
    <recommendedName>
        <fullName evidence="1">Reverse transcriptase domain-containing protein</fullName>
    </recommendedName>
</protein>
<sequence>MYQATLGAGTLTPDIRLAHTALIYKTGKTLEDSAAYQPISILNIELKLLARVFAARLYEVCDKLIHRDQHGFMLLHGTRHNLRCLCGIPTRKFSIGEPVVILFLDAEKASNSLEWPYLMVVLENMELSWISLLYTAPIVKVWVNRTFLREFWPVRGTRQWCPLSPLLFMLAIKPLAEWARKVALLQGIIGILIEKM</sequence>
<name>A0AAV7VZ86_PLEWA</name>
<organism evidence="2 3">
    <name type="scientific">Pleurodeles waltl</name>
    <name type="common">Iberian ribbed newt</name>
    <dbReference type="NCBI Taxonomy" id="8319"/>
    <lineage>
        <taxon>Eukaryota</taxon>
        <taxon>Metazoa</taxon>
        <taxon>Chordata</taxon>
        <taxon>Craniata</taxon>
        <taxon>Vertebrata</taxon>
        <taxon>Euteleostomi</taxon>
        <taxon>Amphibia</taxon>
        <taxon>Batrachia</taxon>
        <taxon>Caudata</taxon>
        <taxon>Salamandroidea</taxon>
        <taxon>Salamandridae</taxon>
        <taxon>Pleurodelinae</taxon>
        <taxon>Pleurodeles</taxon>
    </lineage>
</organism>
<dbReference type="PANTHER" id="PTHR19446">
    <property type="entry name" value="REVERSE TRANSCRIPTASES"/>
    <property type="match status" value="1"/>
</dbReference>
<accession>A0AAV7VZ86</accession>
<gene>
    <name evidence="2" type="ORF">NDU88_002397</name>
</gene>